<dbReference type="Proteomes" id="UP000799755">
    <property type="component" value="Unassembled WGS sequence"/>
</dbReference>
<organism evidence="1 2">
    <name type="scientific">Lindgomyces ingoldianus</name>
    <dbReference type="NCBI Taxonomy" id="673940"/>
    <lineage>
        <taxon>Eukaryota</taxon>
        <taxon>Fungi</taxon>
        <taxon>Dikarya</taxon>
        <taxon>Ascomycota</taxon>
        <taxon>Pezizomycotina</taxon>
        <taxon>Dothideomycetes</taxon>
        <taxon>Pleosporomycetidae</taxon>
        <taxon>Pleosporales</taxon>
        <taxon>Lindgomycetaceae</taxon>
        <taxon>Lindgomyces</taxon>
    </lineage>
</organism>
<accession>A0ACB6QGT8</accession>
<comment type="caution">
    <text evidence="1">The sequence shown here is derived from an EMBL/GenBank/DDBJ whole genome shotgun (WGS) entry which is preliminary data.</text>
</comment>
<protein>
    <submittedName>
        <fullName evidence="1">Uncharacterized protein</fullName>
    </submittedName>
</protein>
<dbReference type="EMBL" id="MU003530">
    <property type="protein sequence ID" value="KAF2465322.1"/>
    <property type="molecule type" value="Genomic_DNA"/>
</dbReference>
<sequence>MGAGSYVRYSSHSSYVSTAHVTATFTYLRVVVRTVGNAGYVCDYVKTYWKFIYPDAGEITERFPAKDC</sequence>
<reference evidence="1" key="1">
    <citation type="journal article" date="2020" name="Stud. Mycol.">
        <title>101 Dothideomycetes genomes: a test case for predicting lifestyles and emergence of pathogens.</title>
        <authorList>
            <person name="Haridas S."/>
            <person name="Albert R."/>
            <person name="Binder M."/>
            <person name="Bloem J."/>
            <person name="Labutti K."/>
            <person name="Salamov A."/>
            <person name="Andreopoulos B."/>
            <person name="Baker S."/>
            <person name="Barry K."/>
            <person name="Bills G."/>
            <person name="Bluhm B."/>
            <person name="Cannon C."/>
            <person name="Castanera R."/>
            <person name="Culley D."/>
            <person name="Daum C."/>
            <person name="Ezra D."/>
            <person name="Gonzalez J."/>
            <person name="Henrissat B."/>
            <person name="Kuo A."/>
            <person name="Liang C."/>
            <person name="Lipzen A."/>
            <person name="Lutzoni F."/>
            <person name="Magnuson J."/>
            <person name="Mondo S."/>
            <person name="Nolan M."/>
            <person name="Ohm R."/>
            <person name="Pangilinan J."/>
            <person name="Park H.-J."/>
            <person name="Ramirez L."/>
            <person name="Alfaro M."/>
            <person name="Sun H."/>
            <person name="Tritt A."/>
            <person name="Yoshinaga Y."/>
            <person name="Zwiers L.-H."/>
            <person name="Turgeon B."/>
            <person name="Goodwin S."/>
            <person name="Spatafora J."/>
            <person name="Crous P."/>
            <person name="Grigoriev I."/>
        </authorList>
    </citation>
    <scope>NUCLEOTIDE SEQUENCE</scope>
    <source>
        <strain evidence="1">ATCC 200398</strain>
    </source>
</reference>
<evidence type="ECO:0000313" key="1">
    <source>
        <dbReference type="EMBL" id="KAF2465322.1"/>
    </source>
</evidence>
<name>A0ACB6QGT8_9PLEO</name>
<gene>
    <name evidence="1" type="ORF">BDR25DRAFT_360683</name>
</gene>
<proteinExistence type="predicted"/>
<evidence type="ECO:0000313" key="2">
    <source>
        <dbReference type="Proteomes" id="UP000799755"/>
    </source>
</evidence>
<keyword evidence="2" id="KW-1185">Reference proteome</keyword>